<sequence length="405" mass="45630">MDNLSRGTMKIEGFTDAELEFQLLRQLGSSTYGGASVGECFAIRTEIIDQSPASWVKAFAKWGHLQRQDAQNRAAKNHCLSAYEQYLKASNSFRAAEYYSPSRSEEHRQLGMLSRNCFEQAMKNSNYYFESLILQLAGENLPVYFICPDKEETPRKTLIIVSGFDGTLEEEYCMRGIAGLQRGYNIILMAGPGQMDTLRLNNHSYFKPDYEKAVSLVVKNFADRQKIDYNKLAICGISFGGYFATRAVCYESRIKALVANSPIIDLYAYMSAFCGIDSLDDIADEDDFSVNDLAAIPEDEMSEQLKSQTENLIVRFGQKTLKSTFRYLQEFKVADALERIKCPTLALIGEGEGKEPERQSQVFTEKTNAAEYRFGNSTGASMHCQVANPGFANTVMYDWLDEVLL</sequence>
<dbReference type="EC" id="3.7.1.19" evidence="2"/>
<dbReference type="GO" id="GO:0016787">
    <property type="term" value="F:hydrolase activity"/>
    <property type="evidence" value="ECO:0007669"/>
    <property type="project" value="UniProtKB-KW"/>
</dbReference>
<organism evidence="2 3">
    <name type="scientific">Legionella clemsonensis</name>
    <dbReference type="NCBI Taxonomy" id="1867846"/>
    <lineage>
        <taxon>Bacteria</taxon>
        <taxon>Pseudomonadati</taxon>
        <taxon>Pseudomonadota</taxon>
        <taxon>Gammaproteobacteria</taxon>
        <taxon>Legionellales</taxon>
        <taxon>Legionellaceae</taxon>
        <taxon>Legionella</taxon>
    </lineage>
</organism>
<dbReference type="InterPro" id="IPR050261">
    <property type="entry name" value="FrsA_esterase"/>
</dbReference>
<reference evidence="3" key="1">
    <citation type="submission" date="2016-07" db="EMBL/GenBank/DDBJ databases">
        <authorList>
            <person name="Florea S."/>
            <person name="Webb J.S."/>
            <person name="Jaromczyk J."/>
            <person name="Schardl C.L."/>
        </authorList>
    </citation>
    <scope>NUCLEOTIDE SEQUENCE [LARGE SCALE GENOMIC DNA]</scope>
    <source>
        <strain evidence="3">CDC-D5610</strain>
    </source>
</reference>
<dbReference type="SUPFAM" id="SSF53474">
    <property type="entry name" value="alpha/beta-Hydrolases"/>
    <property type="match status" value="1"/>
</dbReference>
<dbReference type="Proteomes" id="UP000201728">
    <property type="component" value="Chromosome"/>
</dbReference>
<dbReference type="KEGG" id="lcd:clem_13565"/>
<dbReference type="AlphaFoldDB" id="A0A222P5V4"/>
<protein>
    <submittedName>
        <fullName evidence="2">2,6-dihydropseudooxynicotine hydrolase</fullName>
        <ecNumber evidence="2">3.7.1.19</ecNumber>
    </submittedName>
</protein>
<dbReference type="InterPro" id="IPR010520">
    <property type="entry name" value="FrsA-like"/>
</dbReference>
<dbReference type="InterPro" id="IPR029058">
    <property type="entry name" value="AB_hydrolase_fold"/>
</dbReference>
<accession>A0A222P5V4</accession>
<dbReference type="Gene3D" id="1.20.1440.110">
    <property type="entry name" value="acylaminoacyl peptidase"/>
    <property type="match status" value="1"/>
</dbReference>
<dbReference type="RefSeq" id="WP_094091997.1">
    <property type="nucleotide sequence ID" value="NZ_CP016397.1"/>
</dbReference>
<evidence type="ECO:0000313" key="3">
    <source>
        <dbReference type="Proteomes" id="UP000201728"/>
    </source>
</evidence>
<dbReference type="Gene3D" id="3.40.50.1820">
    <property type="entry name" value="alpha/beta hydrolase"/>
    <property type="match status" value="1"/>
</dbReference>
<evidence type="ECO:0000313" key="2">
    <source>
        <dbReference type="EMBL" id="ASQ47240.1"/>
    </source>
</evidence>
<proteinExistence type="predicted"/>
<keyword evidence="3" id="KW-1185">Reference proteome</keyword>
<name>A0A222P5V4_9GAMM</name>
<dbReference type="Pfam" id="PF06500">
    <property type="entry name" value="FrsA-like"/>
    <property type="match status" value="1"/>
</dbReference>
<dbReference type="PANTHER" id="PTHR22946">
    <property type="entry name" value="DIENELACTONE HYDROLASE DOMAIN-CONTAINING PROTEIN-RELATED"/>
    <property type="match status" value="1"/>
</dbReference>
<dbReference type="PANTHER" id="PTHR22946:SF12">
    <property type="entry name" value="CONIDIAL PIGMENT BIOSYNTHESIS PROTEIN AYG1 (AFU_ORTHOLOGUE AFUA_2G17550)"/>
    <property type="match status" value="1"/>
</dbReference>
<dbReference type="EMBL" id="CP016397">
    <property type="protein sequence ID" value="ASQ47240.1"/>
    <property type="molecule type" value="Genomic_DNA"/>
</dbReference>
<keyword evidence="1 2" id="KW-0378">Hydrolase</keyword>
<gene>
    <name evidence="2" type="ORF">clem_13565</name>
</gene>
<evidence type="ECO:0000256" key="1">
    <source>
        <dbReference type="ARBA" id="ARBA00022801"/>
    </source>
</evidence>
<dbReference type="OrthoDB" id="9812921at2"/>